<evidence type="ECO:0000313" key="3">
    <source>
        <dbReference type="Proteomes" id="UP000011115"/>
    </source>
</evidence>
<evidence type="ECO:0000313" key="2">
    <source>
        <dbReference type="EnsemblPlants" id="PGSC0003DMT400065896"/>
    </source>
</evidence>
<accession>M1CES0</accession>
<sequence length="104" mass="11907">MARPKVARRNKPPRHIRAQKFRITARNENRTTSSWRRMPIDPNVLSWARGFSNAIHAFVVAHELDNMIEANIATEAEVERKEKENQKQNENTPGTDVQTDGATS</sequence>
<keyword evidence="3" id="KW-1185">Reference proteome</keyword>
<reference evidence="3" key="1">
    <citation type="journal article" date="2011" name="Nature">
        <title>Genome sequence and analysis of the tuber crop potato.</title>
        <authorList>
            <consortium name="The Potato Genome Sequencing Consortium"/>
        </authorList>
    </citation>
    <scope>NUCLEOTIDE SEQUENCE [LARGE SCALE GENOMIC DNA]</scope>
    <source>
        <strain evidence="3">cv. DM1-3 516 R44</strain>
    </source>
</reference>
<dbReference type="HOGENOM" id="CLU_029307_7_4_1"/>
<reference evidence="2" key="2">
    <citation type="submission" date="2015-06" db="UniProtKB">
        <authorList>
            <consortium name="EnsemblPlants"/>
        </authorList>
    </citation>
    <scope>IDENTIFICATION</scope>
    <source>
        <strain evidence="2">DM1-3 516 R44</strain>
    </source>
</reference>
<protein>
    <submittedName>
        <fullName evidence="2">Uncharacterized protein</fullName>
    </submittedName>
</protein>
<evidence type="ECO:0000256" key="1">
    <source>
        <dbReference type="SAM" id="MobiDB-lite"/>
    </source>
</evidence>
<dbReference type="InParanoid" id="M1CES0"/>
<feature type="region of interest" description="Disordered" evidence="1">
    <location>
        <begin position="75"/>
        <end position="104"/>
    </location>
</feature>
<proteinExistence type="predicted"/>
<dbReference type="EnsemblPlants" id="PGSC0003DMT400065896">
    <property type="protein sequence ID" value="PGSC0003DMT400065896"/>
    <property type="gene ID" value="PGSC0003DMG400025650"/>
</dbReference>
<name>M1CES0_SOLTU</name>
<dbReference type="PaxDb" id="4113-PGSC0003DMT400065896"/>
<organism evidence="2 3">
    <name type="scientific">Solanum tuberosum</name>
    <name type="common">Potato</name>
    <dbReference type="NCBI Taxonomy" id="4113"/>
    <lineage>
        <taxon>Eukaryota</taxon>
        <taxon>Viridiplantae</taxon>
        <taxon>Streptophyta</taxon>
        <taxon>Embryophyta</taxon>
        <taxon>Tracheophyta</taxon>
        <taxon>Spermatophyta</taxon>
        <taxon>Magnoliopsida</taxon>
        <taxon>eudicotyledons</taxon>
        <taxon>Gunneridae</taxon>
        <taxon>Pentapetalae</taxon>
        <taxon>asterids</taxon>
        <taxon>lamiids</taxon>
        <taxon>Solanales</taxon>
        <taxon>Solanaceae</taxon>
        <taxon>Solanoideae</taxon>
        <taxon>Solaneae</taxon>
        <taxon>Solanum</taxon>
    </lineage>
</organism>
<feature type="compositionally biased region" description="Polar residues" evidence="1">
    <location>
        <begin position="92"/>
        <end position="104"/>
    </location>
</feature>
<dbReference type="Proteomes" id="UP000011115">
    <property type="component" value="Unassembled WGS sequence"/>
</dbReference>
<feature type="compositionally biased region" description="Basic and acidic residues" evidence="1">
    <location>
        <begin position="77"/>
        <end position="87"/>
    </location>
</feature>
<dbReference type="AlphaFoldDB" id="M1CES0"/>
<dbReference type="Gramene" id="PGSC0003DMT400065896">
    <property type="protein sequence ID" value="PGSC0003DMT400065896"/>
    <property type="gene ID" value="PGSC0003DMG400025650"/>
</dbReference>